<feature type="transmembrane region" description="Helical" evidence="12">
    <location>
        <begin position="210"/>
        <end position="229"/>
    </location>
</feature>
<dbReference type="Pfam" id="PF00892">
    <property type="entry name" value="EamA"/>
    <property type="match status" value="1"/>
</dbReference>
<keyword evidence="2" id="KW-0813">Transport</keyword>
<evidence type="ECO:0000256" key="10">
    <source>
        <dbReference type="ARBA" id="ARBA00023098"/>
    </source>
</evidence>
<evidence type="ECO:0000256" key="7">
    <source>
        <dbReference type="ARBA" id="ARBA00022692"/>
    </source>
</evidence>
<name>A0A6J6HWP8_9ZZZZ</name>
<feature type="transmembrane region" description="Helical" evidence="12">
    <location>
        <begin position="65"/>
        <end position="83"/>
    </location>
</feature>
<dbReference type="EMBL" id="CAFAAP010000146">
    <property type="protein sequence ID" value="CAB4808996.1"/>
    <property type="molecule type" value="Genomic_DNA"/>
</dbReference>
<evidence type="ECO:0000313" key="16">
    <source>
        <dbReference type="EMBL" id="CAB5065014.1"/>
    </source>
</evidence>
<evidence type="ECO:0000259" key="13">
    <source>
        <dbReference type="Pfam" id="PF00892"/>
    </source>
</evidence>
<feature type="transmembrane region" description="Helical" evidence="12">
    <location>
        <begin position="122"/>
        <end position="140"/>
    </location>
</feature>
<feature type="transmembrane region" description="Helical" evidence="12">
    <location>
        <begin position="265"/>
        <end position="281"/>
    </location>
</feature>
<evidence type="ECO:0000256" key="6">
    <source>
        <dbReference type="ARBA" id="ARBA00022556"/>
    </source>
</evidence>
<protein>
    <submittedName>
        <fullName evidence="14">Unannotated protein</fullName>
    </submittedName>
</protein>
<evidence type="ECO:0000313" key="14">
    <source>
        <dbReference type="EMBL" id="CAB4612908.1"/>
    </source>
</evidence>
<evidence type="ECO:0000256" key="4">
    <source>
        <dbReference type="ARBA" id="ARBA00022516"/>
    </source>
</evidence>
<dbReference type="GO" id="GO:0009103">
    <property type="term" value="P:lipopolysaccharide biosynthetic process"/>
    <property type="evidence" value="ECO:0007669"/>
    <property type="project" value="UniProtKB-KW"/>
</dbReference>
<reference evidence="14" key="1">
    <citation type="submission" date="2020-05" db="EMBL/GenBank/DDBJ databases">
        <authorList>
            <person name="Chiriac C."/>
            <person name="Salcher M."/>
            <person name="Ghai R."/>
            <person name="Kavagutti S V."/>
        </authorList>
    </citation>
    <scope>NUCLEOTIDE SEQUENCE</scope>
</reference>
<keyword evidence="11 12" id="KW-0472">Membrane</keyword>
<dbReference type="GO" id="GO:0005886">
    <property type="term" value="C:plasma membrane"/>
    <property type="evidence" value="ECO:0007669"/>
    <property type="project" value="UniProtKB-SubCell"/>
</dbReference>
<dbReference type="AlphaFoldDB" id="A0A6J6HWP8"/>
<comment type="subcellular location">
    <subcellularLocation>
        <location evidence="1">Cell membrane</location>
        <topology evidence="1">Multi-pass membrane protein</topology>
    </subcellularLocation>
</comment>
<evidence type="ECO:0000256" key="12">
    <source>
        <dbReference type="SAM" id="Phobius"/>
    </source>
</evidence>
<feature type="transmembrane region" description="Helical" evidence="12">
    <location>
        <begin position="6"/>
        <end position="28"/>
    </location>
</feature>
<dbReference type="EMBL" id="CAFBQV010000103">
    <property type="protein sequence ID" value="CAB5065014.1"/>
    <property type="molecule type" value="Genomic_DNA"/>
</dbReference>
<proteinExistence type="predicted"/>
<keyword evidence="10" id="KW-0443">Lipid metabolism</keyword>
<keyword evidence="6" id="KW-0441">Lipid A biosynthesis</keyword>
<dbReference type="InterPro" id="IPR037185">
    <property type="entry name" value="EmrE-like"/>
</dbReference>
<organism evidence="14">
    <name type="scientific">freshwater metagenome</name>
    <dbReference type="NCBI Taxonomy" id="449393"/>
    <lineage>
        <taxon>unclassified sequences</taxon>
        <taxon>metagenomes</taxon>
        <taxon>ecological metagenomes</taxon>
    </lineage>
</organism>
<dbReference type="GO" id="GO:0022857">
    <property type="term" value="F:transmembrane transporter activity"/>
    <property type="evidence" value="ECO:0007669"/>
    <property type="project" value="InterPro"/>
</dbReference>
<feature type="transmembrane region" description="Helical" evidence="12">
    <location>
        <begin position="175"/>
        <end position="194"/>
    </location>
</feature>
<keyword evidence="7 12" id="KW-0812">Transmembrane</keyword>
<dbReference type="EMBL" id="CAEZUN010000220">
    <property type="protein sequence ID" value="CAB4612908.1"/>
    <property type="molecule type" value="Genomic_DNA"/>
</dbReference>
<feature type="transmembrane region" description="Helical" evidence="12">
    <location>
        <begin position="147"/>
        <end position="163"/>
    </location>
</feature>
<keyword evidence="4" id="KW-0444">Lipid biosynthesis</keyword>
<keyword evidence="3" id="KW-1003">Cell membrane</keyword>
<evidence type="ECO:0000256" key="8">
    <source>
        <dbReference type="ARBA" id="ARBA00022985"/>
    </source>
</evidence>
<evidence type="ECO:0000313" key="15">
    <source>
        <dbReference type="EMBL" id="CAB4808996.1"/>
    </source>
</evidence>
<evidence type="ECO:0000256" key="2">
    <source>
        <dbReference type="ARBA" id="ARBA00022448"/>
    </source>
</evidence>
<evidence type="ECO:0000256" key="9">
    <source>
        <dbReference type="ARBA" id="ARBA00022989"/>
    </source>
</evidence>
<accession>A0A6J6HWP8</accession>
<feature type="transmembrane region" description="Helical" evidence="12">
    <location>
        <begin position="95"/>
        <end position="116"/>
    </location>
</feature>
<dbReference type="SUPFAM" id="SSF103481">
    <property type="entry name" value="Multidrug resistance efflux transporter EmrE"/>
    <property type="match status" value="2"/>
</dbReference>
<keyword evidence="9 12" id="KW-1133">Transmembrane helix</keyword>
<dbReference type="PANTHER" id="PTHR30561">
    <property type="entry name" value="SMR FAMILY PROTON-DEPENDENT DRUG EFFLUX TRANSPORTER SUGE"/>
    <property type="match status" value="1"/>
</dbReference>
<keyword evidence="5" id="KW-0997">Cell inner membrane</keyword>
<gene>
    <name evidence="14" type="ORF">UFOPK1826_01383</name>
    <name evidence="15" type="ORF">UFOPK3026_00982</name>
    <name evidence="16" type="ORF">UFOPK4345_00747</name>
</gene>
<keyword evidence="8" id="KW-0448">Lipopolysaccharide biosynthesis</keyword>
<sequence length="282" mass="30024">MLYSRCVILAAGLALMAAVLHATWNIVVKQTGDRFLALWSQFLFSGSLALVGLIGWTIVDGPPNIAWWWSISSGCGHLPYVLLLARAYDKNDFSLTYPIARGAGALSSAVLGLIFLGDDLSALSMAGIAIVIFGLWVLVLGQPMNNIFPALGVAATIGIYSVVDAHGARNSDAVAFALSVFVSGATTITIWALITRAKDLKKFVATQWKPAAFGGTMSIIAYSMVVYAFTLAPVGYVATMRESSVVIAALAGWKYLKEDDHKRRLISATVVVLGLIVLVAGR</sequence>
<dbReference type="PANTHER" id="PTHR30561:SF0">
    <property type="entry name" value="GUANIDINIUM EXPORTER"/>
    <property type="match status" value="1"/>
</dbReference>
<evidence type="ECO:0000256" key="11">
    <source>
        <dbReference type="ARBA" id="ARBA00023136"/>
    </source>
</evidence>
<dbReference type="InterPro" id="IPR000620">
    <property type="entry name" value="EamA_dom"/>
</dbReference>
<dbReference type="Gene3D" id="1.10.3730.20">
    <property type="match status" value="2"/>
</dbReference>
<evidence type="ECO:0000256" key="3">
    <source>
        <dbReference type="ARBA" id="ARBA00022475"/>
    </source>
</evidence>
<feature type="domain" description="EamA" evidence="13">
    <location>
        <begin position="149"/>
        <end position="279"/>
    </location>
</feature>
<dbReference type="InterPro" id="IPR000390">
    <property type="entry name" value="Small_drug/metabolite_transptr"/>
</dbReference>
<evidence type="ECO:0000256" key="1">
    <source>
        <dbReference type="ARBA" id="ARBA00004651"/>
    </source>
</evidence>
<evidence type="ECO:0000256" key="5">
    <source>
        <dbReference type="ARBA" id="ARBA00022519"/>
    </source>
</evidence>
<feature type="transmembrane region" description="Helical" evidence="12">
    <location>
        <begin position="35"/>
        <end position="59"/>
    </location>
</feature>